<reference evidence="2" key="1">
    <citation type="submission" date="2022-12" db="EMBL/GenBank/DDBJ databases">
        <title>Vibrio parahaemolyticus become highly virulent by producing novel Tc toxins.</title>
        <authorList>
            <person name="Yang F."/>
            <person name="You Y."/>
            <person name="Lai Q."/>
            <person name="Xu L."/>
            <person name="Li F."/>
        </authorList>
    </citation>
    <scope>NUCLEOTIDE SEQUENCE</scope>
    <source>
        <strain evidence="2">Vp-HL-202005</strain>
    </source>
</reference>
<feature type="domain" description="N-acetylmuramidase" evidence="1">
    <location>
        <begin position="165"/>
        <end position="331"/>
    </location>
</feature>
<accession>A0AA47L7M3</accession>
<dbReference type="RefSeq" id="WP_079400603.1">
    <property type="nucleotide sequence ID" value="NZ_CP011406.1"/>
</dbReference>
<evidence type="ECO:0000259" key="1">
    <source>
        <dbReference type="Pfam" id="PF11860"/>
    </source>
</evidence>
<dbReference type="AlphaFoldDB" id="A0AA47L7M3"/>
<dbReference type="EMBL" id="CP114194">
    <property type="protein sequence ID" value="WAT91245.1"/>
    <property type="molecule type" value="Genomic_DNA"/>
</dbReference>
<gene>
    <name evidence="2" type="ORF">O1Q84_05360</name>
</gene>
<dbReference type="InterPro" id="IPR024408">
    <property type="entry name" value="Muramidase"/>
</dbReference>
<dbReference type="Proteomes" id="UP001156560">
    <property type="component" value="Chromosome 1"/>
</dbReference>
<sequence length="338" mass="37173">MLDGVLHSCPKLLKLLSNDIFLSLIGHDKLLQNVKGGTFVVSIRLSGSVGLGGKNVDSDIQTVQRSINQLLGSLKGIKELKVDGKLGSRPENSKTVAAIKAFQKNLVGIARPDGRIDVNGRSHRKLNDYAKRLSDTTAYTLPLVGSKDALTDADYHKVAETLGCEVAAIKAVAEVESRGEAYFSNGKPKILFEAHIFSRLTSRAYDSSHPSISSRHWNRSLYVGGISEYVRLNKAIELNSNAAIQSASWGRFQIMGFNFKLAGHVTAESFVKAVFESEKKQLEAFVTFIQKSGLGEHIKDKNWAAFARGYNGSEYQKNQYDIKLEKAYNKYASIKNAA</sequence>
<organism evidence="2 3">
    <name type="scientific">Vibrio parahaemolyticus</name>
    <dbReference type="NCBI Taxonomy" id="670"/>
    <lineage>
        <taxon>Bacteria</taxon>
        <taxon>Pseudomonadati</taxon>
        <taxon>Pseudomonadota</taxon>
        <taxon>Gammaproteobacteria</taxon>
        <taxon>Vibrionales</taxon>
        <taxon>Vibrionaceae</taxon>
        <taxon>Vibrio</taxon>
    </lineage>
</organism>
<evidence type="ECO:0000313" key="3">
    <source>
        <dbReference type="Proteomes" id="UP001156560"/>
    </source>
</evidence>
<evidence type="ECO:0000313" key="2">
    <source>
        <dbReference type="EMBL" id="WAT91245.1"/>
    </source>
</evidence>
<name>A0AA47L7M3_VIBPH</name>
<protein>
    <submittedName>
        <fullName evidence="2">N-acetylmuramidase domain-containing protein</fullName>
    </submittedName>
</protein>
<dbReference type="Pfam" id="PF11860">
    <property type="entry name" value="Muramidase"/>
    <property type="match status" value="1"/>
</dbReference>
<proteinExistence type="predicted"/>